<dbReference type="PANTHER" id="PTHR48081">
    <property type="entry name" value="AB HYDROLASE SUPERFAMILY PROTEIN C4A8.06C"/>
    <property type="match status" value="1"/>
</dbReference>
<proteinExistence type="predicted"/>
<dbReference type="SUPFAM" id="SSF53474">
    <property type="entry name" value="alpha/beta-Hydrolases"/>
    <property type="match status" value="1"/>
</dbReference>
<accession>A0A5M3N2B4</accession>
<comment type="caution">
    <text evidence="3">The sequence shown here is derived from an EMBL/GenBank/DDBJ whole genome shotgun (WGS) entry which is preliminary data.</text>
</comment>
<keyword evidence="4" id="KW-1185">Reference proteome</keyword>
<dbReference type="KEGG" id="cput:CONPUDRAFT_80071"/>
<gene>
    <name evidence="3" type="ORF">CONPUDRAFT_80071</name>
</gene>
<dbReference type="Pfam" id="PF07859">
    <property type="entry name" value="Abhydrolase_3"/>
    <property type="match status" value="1"/>
</dbReference>
<keyword evidence="1" id="KW-0378">Hydrolase</keyword>
<feature type="domain" description="Alpha/beta hydrolase fold-3" evidence="2">
    <location>
        <begin position="56"/>
        <end position="143"/>
    </location>
</feature>
<dbReference type="GO" id="GO:0016787">
    <property type="term" value="F:hydrolase activity"/>
    <property type="evidence" value="ECO:0007669"/>
    <property type="project" value="UniProtKB-KW"/>
</dbReference>
<evidence type="ECO:0000256" key="1">
    <source>
        <dbReference type="ARBA" id="ARBA00022801"/>
    </source>
</evidence>
<reference evidence="4" key="1">
    <citation type="journal article" date="2012" name="Science">
        <title>The Paleozoic origin of enzymatic lignin decomposition reconstructed from 31 fungal genomes.</title>
        <authorList>
            <person name="Floudas D."/>
            <person name="Binder M."/>
            <person name="Riley R."/>
            <person name="Barry K."/>
            <person name="Blanchette R.A."/>
            <person name="Henrissat B."/>
            <person name="Martinez A.T."/>
            <person name="Otillar R."/>
            <person name="Spatafora J.W."/>
            <person name="Yadav J.S."/>
            <person name="Aerts A."/>
            <person name="Benoit I."/>
            <person name="Boyd A."/>
            <person name="Carlson A."/>
            <person name="Copeland A."/>
            <person name="Coutinho P.M."/>
            <person name="de Vries R.P."/>
            <person name="Ferreira P."/>
            <person name="Findley K."/>
            <person name="Foster B."/>
            <person name="Gaskell J."/>
            <person name="Glotzer D."/>
            <person name="Gorecki P."/>
            <person name="Heitman J."/>
            <person name="Hesse C."/>
            <person name="Hori C."/>
            <person name="Igarashi K."/>
            <person name="Jurgens J.A."/>
            <person name="Kallen N."/>
            <person name="Kersten P."/>
            <person name="Kohler A."/>
            <person name="Kuees U."/>
            <person name="Kumar T.K.A."/>
            <person name="Kuo A."/>
            <person name="LaButti K."/>
            <person name="Larrondo L.F."/>
            <person name="Lindquist E."/>
            <person name="Ling A."/>
            <person name="Lombard V."/>
            <person name="Lucas S."/>
            <person name="Lundell T."/>
            <person name="Martin R."/>
            <person name="McLaughlin D.J."/>
            <person name="Morgenstern I."/>
            <person name="Morin E."/>
            <person name="Murat C."/>
            <person name="Nagy L.G."/>
            <person name="Nolan M."/>
            <person name="Ohm R.A."/>
            <person name="Patyshakuliyeva A."/>
            <person name="Rokas A."/>
            <person name="Ruiz-Duenas F.J."/>
            <person name="Sabat G."/>
            <person name="Salamov A."/>
            <person name="Samejima M."/>
            <person name="Schmutz J."/>
            <person name="Slot J.C."/>
            <person name="St John F."/>
            <person name="Stenlid J."/>
            <person name="Sun H."/>
            <person name="Sun S."/>
            <person name="Syed K."/>
            <person name="Tsang A."/>
            <person name="Wiebenga A."/>
            <person name="Young D."/>
            <person name="Pisabarro A."/>
            <person name="Eastwood D.C."/>
            <person name="Martin F."/>
            <person name="Cullen D."/>
            <person name="Grigoriev I.V."/>
            <person name="Hibbett D.S."/>
        </authorList>
    </citation>
    <scope>NUCLEOTIDE SEQUENCE [LARGE SCALE GENOMIC DNA]</scope>
    <source>
        <strain evidence="4">RWD-64-598 SS2</strain>
    </source>
</reference>
<dbReference type="InterPro" id="IPR013094">
    <property type="entry name" value="AB_hydrolase_3"/>
</dbReference>
<evidence type="ECO:0000313" key="4">
    <source>
        <dbReference type="Proteomes" id="UP000053558"/>
    </source>
</evidence>
<evidence type="ECO:0000259" key="2">
    <source>
        <dbReference type="Pfam" id="PF07859"/>
    </source>
</evidence>
<protein>
    <recommendedName>
        <fullName evidence="2">Alpha/beta hydrolase fold-3 domain-containing protein</fullName>
    </recommendedName>
</protein>
<dbReference type="InterPro" id="IPR050300">
    <property type="entry name" value="GDXG_lipolytic_enzyme"/>
</dbReference>
<dbReference type="EMBL" id="JH711574">
    <property type="protein sequence ID" value="EIW85508.1"/>
    <property type="molecule type" value="Genomic_DNA"/>
</dbReference>
<organism evidence="3 4">
    <name type="scientific">Coniophora puteana (strain RWD-64-598)</name>
    <name type="common">Brown rot fungus</name>
    <dbReference type="NCBI Taxonomy" id="741705"/>
    <lineage>
        <taxon>Eukaryota</taxon>
        <taxon>Fungi</taxon>
        <taxon>Dikarya</taxon>
        <taxon>Basidiomycota</taxon>
        <taxon>Agaricomycotina</taxon>
        <taxon>Agaricomycetes</taxon>
        <taxon>Agaricomycetidae</taxon>
        <taxon>Boletales</taxon>
        <taxon>Coniophorineae</taxon>
        <taxon>Coniophoraceae</taxon>
        <taxon>Coniophora</taxon>
    </lineage>
</organism>
<dbReference type="InterPro" id="IPR029058">
    <property type="entry name" value="AB_hydrolase_fold"/>
</dbReference>
<dbReference type="GeneID" id="19210023"/>
<dbReference type="RefSeq" id="XP_007764318.1">
    <property type="nucleotide sequence ID" value="XM_007766128.1"/>
</dbReference>
<dbReference type="Proteomes" id="UP000053558">
    <property type="component" value="Unassembled WGS sequence"/>
</dbReference>
<sequence length="149" mass="16183">MQFADDGSGQTVVQLSESVVLPSQLQDARISPDAVPCFTYEREGRAATPLEETNVILWLHAGGNIIGHPADYGQPGPQWVPTISKVAAGFDGVIFAPSYRLATVPENTYPANLQDIWHAYHYVLEQGYQPKNIRLVGESAGGNSVFILT</sequence>
<dbReference type="Gene3D" id="3.40.50.1820">
    <property type="entry name" value="alpha/beta hydrolase"/>
    <property type="match status" value="1"/>
</dbReference>
<dbReference type="OrthoDB" id="2152029at2759"/>
<dbReference type="AlphaFoldDB" id="A0A5M3N2B4"/>
<name>A0A5M3N2B4_CONPW</name>
<evidence type="ECO:0000313" key="3">
    <source>
        <dbReference type="EMBL" id="EIW85508.1"/>
    </source>
</evidence>
<dbReference type="PANTHER" id="PTHR48081:SF8">
    <property type="entry name" value="ALPHA_BETA HYDROLASE FOLD-3 DOMAIN-CONTAINING PROTEIN-RELATED"/>
    <property type="match status" value="1"/>
</dbReference>